<sequence>MVMNEIPDMRQSYIEGISSLQIHCIGKDSCRKSKRTRAIAIEDVRREVKVLLELVGNDNLVTIKMHMKIMRHARNKPFGPKETSREIPRIQEMGCMIYVFDLFFLLKLSL</sequence>
<comment type="caution">
    <text evidence="1">The sequence shown here is derived from an EMBL/GenBank/DDBJ whole genome shotgun (WGS) entry which is preliminary data.</text>
</comment>
<reference evidence="1" key="1">
    <citation type="submission" date="2022-06" db="EMBL/GenBank/DDBJ databases">
        <title>Uncovering the hologenomic basis of an extraordinary plant invasion.</title>
        <authorList>
            <person name="Bieker V.C."/>
            <person name="Martin M.D."/>
            <person name="Gilbert T."/>
            <person name="Hodgins K."/>
            <person name="Battlay P."/>
            <person name="Petersen B."/>
            <person name="Wilson J."/>
        </authorList>
    </citation>
    <scope>NUCLEOTIDE SEQUENCE</scope>
    <source>
        <strain evidence="1">AA19_3_7</strain>
        <tissue evidence="1">Leaf</tissue>
    </source>
</reference>
<name>A0AAD5GBS4_AMBAR</name>
<protein>
    <submittedName>
        <fullName evidence="1">Uncharacterized protein</fullName>
    </submittedName>
</protein>
<dbReference type="Proteomes" id="UP001206925">
    <property type="component" value="Unassembled WGS sequence"/>
</dbReference>
<accession>A0AAD5GBS4</accession>
<evidence type="ECO:0000313" key="1">
    <source>
        <dbReference type="EMBL" id="KAI7735684.1"/>
    </source>
</evidence>
<dbReference type="AlphaFoldDB" id="A0AAD5GBS4"/>
<dbReference type="EMBL" id="JAMZMK010009450">
    <property type="protein sequence ID" value="KAI7735684.1"/>
    <property type="molecule type" value="Genomic_DNA"/>
</dbReference>
<evidence type="ECO:0000313" key="2">
    <source>
        <dbReference type="Proteomes" id="UP001206925"/>
    </source>
</evidence>
<proteinExistence type="predicted"/>
<gene>
    <name evidence="1" type="ORF">M8C21_019848</name>
</gene>
<organism evidence="1 2">
    <name type="scientific">Ambrosia artemisiifolia</name>
    <name type="common">Common ragweed</name>
    <dbReference type="NCBI Taxonomy" id="4212"/>
    <lineage>
        <taxon>Eukaryota</taxon>
        <taxon>Viridiplantae</taxon>
        <taxon>Streptophyta</taxon>
        <taxon>Embryophyta</taxon>
        <taxon>Tracheophyta</taxon>
        <taxon>Spermatophyta</taxon>
        <taxon>Magnoliopsida</taxon>
        <taxon>eudicotyledons</taxon>
        <taxon>Gunneridae</taxon>
        <taxon>Pentapetalae</taxon>
        <taxon>asterids</taxon>
        <taxon>campanulids</taxon>
        <taxon>Asterales</taxon>
        <taxon>Asteraceae</taxon>
        <taxon>Asteroideae</taxon>
        <taxon>Heliantheae alliance</taxon>
        <taxon>Heliantheae</taxon>
        <taxon>Ambrosia</taxon>
    </lineage>
</organism>
<keyword evidence="2" id="KW-1185">Reference proteome</keyword>